<evidence type="ECO:0000256" key="9">
    <source>
        <dbReference type="ARBA" id="ARBA00023211"/>
    </source>
</evidence>
<dbReference type="PANTHER" id="PTHR11561">
    <property type="entry name" value="PHOSPHOENOLPYRUVATE CARBOXYKINASE"/>
    <property type="match status" value="1"/>
</dbReference>
<dbReference type="CDD" id="cd00819">
    <property type="entry name" value="PEPCK_GTP"/>
    <property type="match status" value="1"/>
</dbReference>
<keyword evidence="10" id="KW-0456">Lyase</keyword>
<organism evidence="16 17">
    <name type="scientific">Parthenolecanium corni</name>
    <dbReference type="NCBI Taxonomy" id="536013"/>
    <lineage>
        <taxon>Eukaryota</taxon>
        <taxon>Metazoa</taxon>
        <taxon>Ecdysozoa</taxon>
        <taxon>Arthropoda</taxon>
        <taxon>Hexapoda</taxon>
        <taxon>Insecta</taxon>
        <taxon>Pterygota</taxon>
        <taxon>Neoptera</taxon>
        <taxon>Paraneoptera</taxon>
        <taxon>Hemiptera</taxon>
        <taxon>Sternorrhyncha</taxon>
        <taxon>Coccoidea</taxon>
        <taxon>Coccidae</taxon>
        <taxon>Parthenolecanium</taxon>
    </lineage>
</organism>
<dbReference type="InterPro" id="IPR013035">
    <property type="entry name" value="PEP_carboxykinase_C"/>
</dbReference>
<sequence>MANILDNEFYPTTLLRKFSKTEHYINVPVQQIRNVNVLQGNLNLLPPQIRDFVEEKISLCKPKNVYICSGTEKEASRLSQLLQEQKTLTPLPKYENCWLARTNPADVARVESKTFLCSADKRQSIPEPKKNVVGKLGNWISPNDMDNAINQRFPGCMKGRTMYVIPFSMGPVGSPLAKIGIQLTDSPYVVLSMKIMTRMGDVVLRKLYEDTNLHFVKALHSVGTPTSGQNEYPHWPCDPDRTIVLHRLETEEIVSYGSGYGGNSLLGKKCLALRIGSFIAKNEGWLAEHMLILGITNPEGKKRYIAAAFPSACGKTNLAMMTPTLPGYKIHCVGDDIAWMKFNDKGELRAINPENGFFGVAPGTSNSTNPIAMQTIFKNTIFTNVASTSDGGVYWEGMEDEVSDSIKFVDWLGKEWSKGSKTPAAHPNSRFCSPANQCPILDPAWEDPEGVPIDAILFGGRRPVGVPLVYESLSWKHGVYMGASMRSETTAAAEYKGKVIMNDPFAMRPFFGYNFGHYLQHWLSMEKKQNVRLPKIFHVNWFRKDAQGKFLWPGFGENCRVLDWIFQRLDGKEDIAQETPIGYVPSKNGLRTDGLKDNVDFEQLFNIDRDFWKQEVDEVTKYLDEQVGADVPREIWNEADSLKRRLDKF</sequence>
<comment type="similarity">
    <text evidence="2">Belongs to the phosphoenolpyruvate carboxykinase [GTP] family.</text>
</comment>
<evidence type="ECO:0000256" key="11">
    <source>
        <dbReference type="ARBA" id="ARBA00051400"/>
    </source>
</evidence>
<dbReference type="GO" id="GO:0033993">
    <property type="term" value="P:response to lipid"/>
    <property type="evidence" value="ECO:0007669"/>
    <property type="project" value="TreeGrafter"/>
</dbReference>
<comment type="catalytic activity">
    <reaction evidence="11">
        <text>oxaloacetate + GTP = phosphoenolpyruvate + GDP + CO2</text>
        <dbReference type="Rhea" id="RHEA:10388"/>
        <dbReference type="ChEBI" id="CHEBI:16452"/>
        <dbReference type="ChEBI" id="CHEBI:16526"/>
        <dbReference type="ChEBI" id="CHEBI:37565"/>
        <dbReference type="ChEBI" id="CHEBI:58189"/>
        <dbReference type="ChEBI" id="CHEBI:58702"/>
        <dbReference type="EC" id="4.1.1.32"/>
    </reaction>
</comment>
<proteinExistence type="inferred from homology"/>
<evidence type="ECO:0000313" key="17">
    <source>
        <dbReference type="Proteomes" id="UP001367676"/>
    </source>
</evidence>
<dbReference type="FunFam" id="3.90.228.20:FF:000005">
    <property type="entry name" value="Phosphoenolpyruvate carboxykinase [GTP], mitochondrial"/>
    <property type="match status" value="1"/>
</dbReference>
<dbReference type="Gene3D" id="3.90.228.20">
    <property type="match status" value="1"/>
</dbReference>
<dbReference type="FunFam" id="3.40.449.10:FF:000003">
    <property type="entry name" value="Phosphoenolpyruvate carboxykinase, cytosolic [GTP]"/>
    <property type="match status" value="1"/>
</dbReference>
<dbReference type="EMBL" id="JBBCAQ010000010">
    <property type="protein sequence ID" value="KAK7602138.1"/>
    <property type="molecule type" value="Genomic_DNA"/>
</dbReference>
<dbReference type="GO" id="GO:0030145">
    <property type="term" value="F:manganese ion binding"/>
    <property type="evidence" value="ECO:0007669"/>
    <property type="project" value="TreeGrafter"/>
</dbReference>
<dbReference type="InterPro" id="IPR035077">
    <property type="entry name" value="PEP_carboxykinase_GTP_C"/>
</dbReference>
<dbReference type="Gene3D" id="3.40.449.10">
    <property type="entry name" value="Phosphoenolpyruvate Carboxykinase, domain 1"/>
    <property type="match status" value="1"/>
</dbReference>
<dbReference type="NCBIfam" id="NF003253">
    <property type="entry name" value="PRK04210.1"/>
    <property type="match status" value="1"/>
</dbReference>
<dbReference type="InterPro" id="IPR008209">
    <property type="entry name" value="PEP_carboxykinase_GTP"/>
</dbReference>
<keyword evidence="9" id="KW-0464">Manganese</keyword>
<dbReference type="SUPFAM" id="SSF68923">
    <property type="entry name" value="PEP carboxykinase N-terminal domain"/>
    <property type="match status" value="1"/>
</dbReference>
<evidence type="ECO:0000256" key="12">
    <source>
        <dbReference type="ARBA" id="ARBA00058806"/>
    </source>
</evidence>
<name>A0AAN9U178_9HEMI</name>
<comment type="function">
    <text evidence="12">Catalyzes the conversion of oxaloacetate (OAA) to phosphoenolpyruvate (PEP), the rate-limiting step in the metabolic pathway that produces glucose from lactate and other precursors derived from the citric acid cycle.</text>
</comment>
<evidence type="ECO:0000259" key="15">
    <source>
        <dbReference type="Pfam" id="PF17297"/>
    </source>
</evidence>
<comment type="caution">
    <text evidence="16">The sequence shown here is derived from an EMBL/GenBank/DDBJ whole genome shotgun (WGS) entry which is preliminary data.</text>
</comment>
<dbReference type="GO" id="GO:0006094">
    <property type="term" value="P:gluconeogenesis"/>
    <property type="evidence" value="ECO:0007669"/>
    <property type="project" value="InterPro"/>
</dbReference>
<dbReference type="GO" id="GO:0005525">
    <property type="term" value="F:GTP binding"/>
    <property type="evidence" value="ECO:0007669"/>
    <property type="project" value="UniProtKB-KW"/>
</dbReference>
<dbReference type="GO" id="GO:0042594">
    <property type="term" value="P:response to starvation"/>
    <property type="evidence" value="ECO:0007669"/>
    <property type="project" value="TreeGrafter"/>
</dbReference>
<dbReference type="SUPFAM" id="SSF53795">
    <property type="entry name" value="PEP carboxykinase-like"/>
    <property type="match status" value="1"/>
</dbReference>
<keyword evidence="17" id="KW-1185">Reference proteome</keyword>
<keyword evidence="7" id="KW-0210">Decarboxylase</keyword>
<reference evidence="16 17" key="1">
    <citation type="submission" date="2024-03" db="EMBL/GenBank/DDBJ databases">
        <title>Adaptation during the transition from Ophiocordyceps entomopathogen to insect associate is accompanied by gene loss and intensified selection.</title>
        <authorList>
            <person name="Ward C.M."/>
            <person name="Onetto C.A."/>
            <person name="Borneman A.R."/>
        </authorList>
    </citation>
    <scope>NUCLEOTIDE SEQUENCE [LARGE SCALE GENOMIC DNA]</scope>
    <source>
        <strain evidence="16">AWRI1</strain>
        <tissue evidence="16">Single Adult Female</tissue>
    </source>
</reference>
<dbReference type="Pfam" id="PF17297">
    <property type="entry name" value="PEPCK_N"/>
    <property type="match status" value="1"/>
</dbReference>
<accession>A0AAN9U178</accession>
<dbReference type="GO" id="GO:0019543">
    <property type="term" value="P:propionate catabolic process"/>
    <property type="evidence" value="ECO:0007669"/>
    <property type="project" value="TreeGrafter"/>
</dbReference>
<comment type="cofactor">
    <cofactor evidence="1">
        <name>Mn(2+)</name>
        <dbReference type="ChEBI" id="CHEBI:29035"/>
    </cofactor>
</comment>
<dbReference type="InterPro" id="IPR008210">
    <property type="entry name" value="PEP_carboxykinase_N"/>
</dbReference>
<protein>
    <recommendedName>
        <fullName evidence="13">Phosphoenolpyruvate carboxykinase [GTP]</fullName>
        <ecNumber evidence="4">4.1.1.32</ecNumber>
    </recommendedName>
</protein>
<dbReference type="GO" id="GO:0006107">
    <property type="term" value="P:oxaloacetate metabolic process"/>
    <property type="evidence" value="ECO:0007669"/>
    <property type="project" value="TreeGrafter"/>
</dbReference>
<evidence type="ECO:0000256" key="2">
    <source>
        <dbReference type="ARBA" id="ARBA00005796"/>
    </source>
</evidence>
<keyword evidence="5" id="KW-0479">Metal-binding</keyword>
<dbReference type="Pfam" id="PF00821">
    <property type="entry name" value="PEPCK_GTP"/>
    <property type="match status" value="1"/>
</dbReference>
<dbReference type="Gene3D" id="2.170.8.10">
    <property type="entry name" value="Phosphoenolpyruvate Carboxykinase, domain 2"/>
    <property type="match status" value="1"/>
</dbReference>
<dbReference type="GO" id="GO:0071333">
    <property type="term" value="P:cellular response to glucose stimulus"/>
    <property type="evidence" value="ECO:0007669"/>
    <property type="project" value="TreeGrafter"/>
</dbReference>
<dbReference type="GO" id="GO:0046327">
    <property type="term" value="P:glycerol biosynthetic process from pyruvate"/>
    <property type="evidence" value="ECO:0007669"/>
    <property type="project" value="TreeGrafter"/>
</dbReference>
<evidence type="ECO:0000259" key="14">
    <source>
        <dbReference type="Pfam" id="PF00821"/>
    </source>
</evidence>
<keyword evidence="8" id="KW-0342">GTP-binding</keyword>
<evidence type="ECO:0000256" key="3">
    <source>
        <dbReference type="ARBA" id="ARBA00011245"/>
    </source>
</evidence>
<feature type="domain" description="Phosphoenolpyruvate carboxykinase C-terminal P-loop" evidence="14">
    <location>
        <begin position="285"/>
        <end position="645"/>
    </location>
</feature>
<evidence type="ECO:0000256" key="10">
    <source>
        <dbReference type="ARBA" id="ARBA00023239"/>
    </source>
</evidence>
<evidence type="ECO:0000313" key="16">
    <source>
        <dbReference type="EMBL" id="KAK7602138.1"/>
    </source>
</evidence>
<evidence type="ECO:0000256" key="5">
    <source>
        <dbReference type="ARBA" id="ARBA00022723"/>
    </source>
</evidence>
<gene>
    <name evidence="16" type="ORF">V9T40_009579</name>
</gene>
<dbReference type="AlphaFoldDB" id="A0AAN9U178"/>
<dbReference type="HAMAP" id="MF_00452">
    <property type="entry name" value="PEPCK_GTP"/>
    <property type="match status" value="1"/>
</dbReference>
<evidence type="ECO:0000256" key="13">
    <source>
        <dbReference type="ARBA" id="ARBA00072283"/>
    </source>
</evidence>
<dbReference type="PANTHER" id="PTHR11561:SF0">
    <property type="entry name" value="PHOSPHOENOLPYRUVATE CARBOXYKINASE [GTP]-RELATED"/>
    <property type="match status" value="1"/>
</dbReference>
<dbReference type="GO" id="GO:0005829">
    <property type="term" value="C:cytosol"/>
    <property type="evidence" value="ECO:0007669"/>
    <property type="project" value="TreeGrafter"/>
</dbReference>
<dbReference type="PROSITE" id="PS00505">
    <property type="entry name" value="PEPCK_GTP"/>
    <property type="match status" value="1"/>
</dbReference>
<keyword evidence="6" id="KW-0547">Nucleotide-binding</keyword>
<comment type="subunit">
    <text evidence="3">Monomer.</text>
</comment>
<evidence type="ECO:0000256" key="7">
    <source>
        <dbReference type="ARBA" id="ARBA00022793"/>
    </source>
</evidence>
<dbReference type="Proteomes" id="UP001367676">
    <property type="component" value="Unassembled WGS sequence"/>
</dbReference>
<dbReference type="EC" id="4.1.1.32" evidence="4"/>
<evidence type="ECO:0000256" key="6">
    <source>
        <dbReference type="ARBA" id="ARBA00022741"/>
    </source>
</evidence>
<dbReference type="PIRSF" id="PIRSF001348">
    <property type="entry name" value="PEP_carboxykinase_GTP"/>
    <property type="match status" value="1"/>
</dbReference>
<dbReference type="InterPro" id="IPR035078">
    <property type="entry name" value="PEP_carboxykinase_GTP_N"/>
</dbReference>
<evidence type="ECO:0000256" key="4">
    <source>
        <dbReference type="ARBA" id="ARBA00012306"/>
    </source>
</evidence>
<feature type="domain" description="Phosphoenolpyruvate carboxykinase GTP-utilising N-terminal" evidence="15">
    <location>
        <begin position="51"/>
        <end position="281"/>
    </location>
</feature>
<dbReference type="InterPro" id="IPR018091">
    <property type="entry name" value="PEP_carboxykin_GTP_CS"/>
</dbReference>
<evidence type="ECO:0000256" key="8">
    <source>
        <dbReference type="ARBA" id="ARBA00023134"/>
    </source>
</evidence>
<dbReference type="GO" id="GO:0004613">
    <property type="term" value="F:phosphoenolpyruvate carboxykinase (GTP) activity"/>
    <property type="evidence" value="ECO:0007669"/>
    <property type="project" value="UniProtKB-EC"/>
</dbReference>
<evidence type="ECO:0000256" key="1">
    <source>
        <dbReference type="ARBA" id="ARBA00001936"/>
    </source>
</evidence>